<accession>A0AAU9LR98</accession>
<evidence type="ECO:0000313" key="2">
    <source>
        <dbReference type="Proteomes" id="UP001157418"/>
    </source>
</evidence>
<protein>
    <submittedName>
        <fullName evidence="1">Uncharacterized protein</fullName>
    </submittedName>
</protein>
<reference evidence="1 2" key="1">
    <citation type="submission" date="2022-01" db="EMBL/GenBank/DDBJ databases">
        <authorList>
            <person name="Xiong W."/>
            <person name="Schranz E."/>
        </authorList>
    </citation>
    <scope>NUCLEOTIDE SEQUENCE [LARGE SCALE GENOMIC DNA]</scope>
</reference>
<name>A0AAU9LR98_9ASTR</name>
<organism evidence="1 2">
    <name type="scientific">Lactuca virosa</name>
    <dbReference type="NCBI Taxonomy" id="75947"/>
    <lineage>
        <taxon>Eukaryota</taxon>
        <taxon>Viridiplantae</taxon>
        <taxon>Streptophyta</taxon>
        <taxon>Embryophyta</taxon>
        <taxon>Tracheophyta</taxon>
        <taxon>Spermatophyta</taxon>
        <taxon>Magnoliopsida</taxon>
        <taxon>eudicotyledons</taxon>
        <taxon>Gunneridae</taxon>
        <taxon>Pentapetalae</taxon>
        <taxon>asterids</taxon>
        <taxon>campanulids</taxon>
        <taxon>Asterales</taxon>
        <taxon>Asteraceae</taxon>
        <taxon>Cichorioideae</taxon>
        <taxon>Cichorieae</taxon>
        <taxon>Lactucinae</taxon>
        <taxon>Lactuca</taxon>
    </lineage>
</organism>
<evidence type="ECO:0000313" key="1">
    <source>
        <dbReference type="EMBL" id="CAH1416117.1"/>
    </source>
</evidence>
<dbReference type="AlphaFoldDB" id="A0AAU9LR98"/>
<proteinExistence type="predicted"/>
<sequence length="96" mass="10798">MFSRVVKADAAVGKKTRTHNLVVELRFLVSEEFNHRRRNSLVCRLEASSGSCHPVVWDFVCRTSTVQGTLFQRKGVGLIAAHHTMFSAHEIFGITL</sequence>
<keyword evidence="2" id="KW-1185">Reference proteome</keyword>
<comment type="caution">
    <text evidence="1">The sequence shown here is derived from an EMBL/GenBank/DDBJ whole genome shotgun (WGS) entry which is preliminary data.</text>
</comment>
<dbReference type="EMBL" id="CAKMRJ010000002">
    <property type="protein sequence ID" value="CAH1416117.1"/>
    <property type="molecule type" value="Genomic_DNA"/>
</dbReference>
<dbReference type="Proteomes" id="UP001157418">
    <property type="component" value="Unassembled WGS sequence"/>
</dbReference>
<gene>
    <name evidence="1" type="ORF">LVIROSA_LOCUS3904</name>
</gene>